<dbReference type="AlphaFoldDB" id="A0CNQ0"/>
<sequence>MKQTQYLILQKQSINLLISNYYQIYQYDESSYIGFQSDYEADILVRIQQINSNQCILDCQHDTECQSRYCNCNIAQIGQDCNLIIDDLTQQQIFQGGKIYYIDIEQFFYEKEEVQLQFQNSTSFYGFCITQNFNLNQISKQTTTTLHISLDQVKECYNDVIDLKEQSNSTINFYYLVYFDSNYLIYLESSNSVSDDYLLTIILSTTLSSFALCFIFCLMKSKCYPKQKAKKKVEIKYDLKQLPSLTEILFPSQEYGILRVRCDRFATYNQCLICLDPFYDDSLVRVTFCNHIFHTTCFDKWMNVHKSCPNCRSLFDQESMLKYQGCIKKDSDMLQWSSRTDEIRIHLGPLINETLQQQPQASQMESLRNIQAI</sequence>
<evidence type="ECO:0000313" key="8">
    <source>
        <dbReference type="Proteomes" id="UP000000600"/>
    </source>
</evidence>
<dbReference type="SMART" id="SM00184">
    <property type="entry name" value="RING"/>
    <property type="match status" value="1"/>
</dbReference>
<dbReference type="KEGG" id="ptm:GSPATT00008859001"/>
<evidence type="ECO:0000256" key="5">
    <source>
        <dbReference type="SAM" id="Phobius"/>
    </source>
</evidence>
<keyword evidence="1" id="KW-0479">Metal-binding</keyword>
<keyword evidence="2 4" id="KW-0863">Zinc-finger</keyword>
<proteinExistence type="predicted"/>
<dbReference type="SUPFAM" id="SSF57850">
    <property type="entry name" value="RING/U-box"/>
    <property type="match status" value="1"/>
</dbReference>
<dbReference type="eggNOG" id="KOG0800">
    <property type="taxonomic scope" value="Eukaryota"/>
</dbReference>
<feature type="domain" description="RING-type" evidence="6">
    <location>
        <begin position="271"/>
        <end position="312"/>
    </location>
</feature>
<evidence type="ECO:0000259" key="6">
    <source>
        <dbReference type="PROSITE" id="PS50089"/>
    </source>
</evidence>
<dbReference type="EMBL" id="CT868119">
    <property type="protein sequence ID" value="CAK72417.1"/>
    <property type="molecule type" value="Genomic_DNA"/>
</dbReference>
<dbReference type="HOGENOM" id="CLU_742840_0_0_1"/>
<dbReference type="PROSITE" id="PS50089">
    <property type="entry name" value="ZF_RING_2"/>
    <property type="match status" value="1"/>
</dbReference>
<name>A0CNQ0_PARTE</name>
<evidence type="ECO:0000256" key="4">
    <source>
        <dbReference type="PROSITE-ProRule" id="PRU00175"/>
    </source>
</evidence>
<evidence type="ECO:0000256" key="3">
    <source>
        <dbReference type="ARBA" id="ARBA00022833"/>
    </source>
</evidence>
<dbReference type="GO" id="GO:0061630">
    <property type="term" value="F:ubiquitin protein ligase activity"/>
    <property type="evidence" value="ECO:0000318"/>
    <property type="project" value="GO_Central"/>
</dbReference>
<dbReference type="STRING" id="5888.A0CNQ0"/>
<reference evidence="7 8" key="1">
    <citation type="journal article" date="2006" name="Nature">
        <title>Global trends of whole-genome duplications revealed by the ciliate Paramecium tetraurelia.</title>
        <authorList>
            <consortium name="Genoscope"/>
            <person name="Aury J.-M."/>
            <person name="Jaillon O."/>
            <person name="Duret L."/>
            <person name="Noel B."/>
            <person name="Jubin C."/>
            <person name="Porcel B.M."/>
            <person name="Segurens B."/>
            <person name="Daubin V."/>
            <person name="Anthouard V."/>
            <person name="Aiach N."/>
            <person name="Arnaiz O."/>
            <person name="Billaut A."/>
            <person name="Beisson J."/>
            <person name="Blanc I."/>
            <person name="Bouhouche K."/>
            <person name="Camara F."/>
            <person name="Duharcourt S."/>
            <person name="Guigo R."/>
            <person name="Gogendeau D."/>
            <person name="Katinka M."/>
            <person name="Keller A.-M."/>
            <person name="Kissmehl R."/>
            <person name="Klotz C."/>
            <person name="Koll F."/>
            <person name="Le Moue A."/>
            <person name="Lepere C."/>
            <person name="Malinsky S."/>
            <person name="Nowacki M."/>
            <person name="Nowak J.K."/>
            <person name="Plattner H."/>
            <person name="Poulain J."/>
            <person name="Ruiz F."/>
            <person name="Serrano V."/>
            <person name="Zagulski M."/>
            <person name="Dessen P."/>
            <person name="Betermier M."/>
            <person name="Weissenbach J."/>
            <person name="Scarpelli C."/>
            <person name="Schachter V."/>
            <person name="Sperling L."/>
            <person name="Meyer E."/>
            <person name="Cohen J."/>
            <person name="Wincker P."/>
        </authorList>
    </citation>
    <scope>NUCLEOTIDE SEQUENCE [LARGE SCALE GENOMIC DNA]</scope>
    <source>
        <strain evidence="7 8">Stock d4-2</strain>
    </source>
</reference>
<evidence type="ECO:0000313" key="7">
    <source>
        <dbReference type="EMBL" id="CAK72417.1"/>
    </source>
</evidence>
<keyword evidence="3" id="KW-0862">Zinc</keyword>
<dbReference type="OrthoDB" id="8062037at2759"/>
<keyword evidence="8" id="KW-1185">Reference proteome</keyword>
<dbReference type="GO" id="GO:0008270">
    <property type="term" value="F:zinc ion binding"/>
    <property type="evidence" value="ECO:0007669"/>
    <property type="project" value="UniProtKB-KW"/>
</dbReference>
<dbReference type="PANTHER" id="PTHR45798">
    <property type="entry name" value="RING-H2 FINGER PROTEIN ATL61-RELATED-RELATED"/>
    <property type="match status" value="1"/>
</dbReference>
<evidence type="ECO:0000256" key="2">
    <source>
        <dbReference type="ARBA" id="ARBA00022771"/>
    </source>
</evidence>
<dbReference type="InterPro" id="IPR013083">
    <property type="entry name" value="Znf_RING/FYVE/PHD"/>
</dbReference>
<dbReference type="RefSeq" id="XP_001439814.1">
    <property type="nucleotide sequence ID" value="XM_001439777.1"/>
</dbReference>
<dbReference type="PANTHER" id="PTHR45798:SF97">
    <property type="entry name" value="ALCOHOL-SENSITIVE RING FINGER PROTEIN 1"/>
    <property type="match status" value="1"/>
</dbReference>
<dbReference type="InterPro" id="IPR001841">
    <property type="entry name" value="Znf_RING"/>
</dbReference>
<dbReference type="Proteomes" id="UP000000600">
    <property type="component" value="Unassembled WGS sequence"/>
</dbReference>
<keyword evidence="5" id="KW-0812">Transmembrane</keyword>
<protein>
    <recommendedName>
        <fullName evidence="6">RING-type domain-containing protein</fullName>
    </recommendedName>
</protein>
<keyword evidence="5" id="KW-0472">Membrane</keyword>
<dbReference type="GO" id="GO:0006511">
    <property type="term" value="P:ubiquitin-dependent protein catabolic process"/>
    <property type="evidence" value="ECO:0000318"/>
    <property type="project" value="GO_Central"/>
</dbReference>
<dbReference type="InParanoid" id="A0CNQ0"/>
<dbReference type="InterPro" id="IPR052788">
    <property type="entry name" value="RING-type_E3_ligase_ATL"/>
</dbReference>
<dbReference type="Pfam" id="PF13639">
    <property type="entry name" value="zf-RING_2"/>
    <property type="match status" value="1"/>
</dbReference>
<evidence type="ECO:0000256" key="1">
    <source>
        <dbReference type="ARBA" id="ARBA00022723"/>
    </source>
</evidence>
<feature type="transmembrane region" description="Helical" evidence="5">
    <location>
        <begin position="197"/>
        <end position="218"/>
    </location>
</feature>
<accession>A0CNQ0</accession>
<dbReference type="Gene3D" id="3.30.40.10">
    <property type="entry name" value="Zinc/RING finger domain, C3HC4 (zinc finger)"/>
    <property type="match status" value="1"/>
</dbReference>
<organism evidence="7 8">
    <name type="scientific">Paramecium tetraurelia</name>
    <dbReference type="NCBI Taxonomy" id="5888"/>
    <lineage>
        <taxon>Eukaryota</taxon>
        <taxon>Sar</taxon>
        <taxon>Alveolata</taxon>
        <taxon>Ciliophora</taxon>
        <taxon>Intramacronucleata</taxon>
        <taxon>Oligohymenophorea</taxon>
        <taxon>Peniculida</taxon>
        <taxon>Parameciidae</taxon>
        <taxon>Paramecium</taxon>
    </lineage>
</organism>
<keyword evidence="5" id="KW-1133">Transmembrane helix</keyword>
<dbReference type="OMA" id="QWSSRTD"/>
<dbReference type="GeneID" id="5025599"/>
<gene>
    <name evidence="7" type="ORF">GSPATT00008859001</name>
</gene>